<evidence type="ECO:0000256" key="1">
    <source>
        <dbReference type="SAM" id="MobiDB-lite"/>
    </source>
</evidence>
<dbReference type="Proteomes" id="UP001152888">
    <property type="component" value="Unassembled WGS sequence"/>
</dbReference>
<feature type="region of interest" description="Disordered" evidence="1">
    <location>
        <begin position="712"/>
        <end position="767"/>
    </location>
</feature>
<feature type="compositionally biased region" description="Basic residues" evidence="1">
    <location>
        <begin position="19"/>
        <end position="29"/>
    </location>
</feature>
<feature type="compositionally biased region" description="Basic residues" evidence="1">
    <location>
        <begin position="222"/>
        <end position="254"/>
    </location>
</feature>
<evidence type="ECO:0000313" key="2">
    <source>
        <dbReference type="EMBL" id="CAH2008709.1"/>
    </source>
</evidence>
<feature type="compositionally biased region" description="Basic and acidic residues" evidence="1">
    <location>
        <begin position="421"/>
        <end position="452"/>
    </location>
</feature>
<feature type="region of interest" description="Disordered" evidence="1">
    <location>
        <begin position="165"/>
        <end position="318"/>
    </location>
</feature>
<feature type="compositionally biased region" description="Basic and acidic residues" evidence="1">
    <location>
        <begin position="203"/>
        <end position="213"/>
    </location>
</feature>
<feature type="region of interest" description="Disordered" evidence="1">
    <location>
        <begin position="418"/>
        <end position="468"/>
    </location>
</feature>
<feature type="compositionally biased region" description="Basic and acidic residues" evidence="1">
    <location>
        <begin position="86"/>
        <end position="98"/>
    </location>
</feature>
<feature type="compositionally biased region" description="Basic residues" evidence="1">
    <location>
        <begin position="286"/>
        <end position="305"/>
    </location>
</feature>
<feature type="compositionally biased region" description="Basic and acidic residues" evidence="1">
    <location>
        <begin position="1"/>
        <end position="18"/>
    </location>
</feature>
<feature type="compositionally biased region" description="Polar residues" evidence="1">
    <location>
        <begin position="76"/>
        <end position="85"/>
    </location>
</feature>
<feature type="compositionally biased region" description="Basic and acidic residues" evidence="1">
    <location>
        <begin position="755"/>
        <end position="767"/>
    </location>
</feature>
<name>A0A9P0LZF0_ACAOB</name>
<feature type="compositionally biased region" description="Basic and acidic residues" evidence="1">
    <location>
        <begin position="264"/>
        <end position="285"/>
    </location>
</feature>
<keyword evidence="3" id="KW-1185">Reference proteome</keyword>
<feature type="region of interest" description="Disordered" evidence="1">
    <location>
        <begin position="50"/>
        <end position="98"/>
    </location>
</feature>
<accession>A0A9P0LZF0</accession>
<feature type="compositionally biased region" description="Basic and acidic residues" evidence="1">
    <location>
        <begin position="716"/>
        <end position="734"/>
    </location>
</feature>
<protein>
    <submittedName>
        <fullName evidence="2">Uncharacterized protein</fullName>
    </submittedName>
</protein>
<comment type="caution">
    <text evidence="2">The sequence shown here is derived from an EMBL/GenBank/DDBJ whole genome shotgun (WGS) entry which is preliminary data.</text>
</comment>
<sequence>MHKKYTKQELAEYDERTEKKSKKKRKEHRKEKNDNQVLFLKYDPRKIFSAKVESKREKSSKDREPMEHAIKKKSGETNSDNVQDTRISKNTDEREKLYNETTQAYETYRKYIRKLEKDNKISSSSLNIPKQKKALRLRKENTIHLATPSHDMPIFKPFTAVKIDEKKHKSKKKKGIDAPDEKKTRGEGDQKHQVLYCQIETDAPFKHGERQTSEARVAFTEHHKRHSSKRKSSSQRIKSQKSHREKSSAKHRKPLALDEYIFEPQDKPDKNNVTELFGSRDEMPERRKHKSHKSHSNAKSRKHSSTNKDKSSKGTEEIKSYFEKIQSAIDKKIDSLLGPRQKHPSNALSLEKEEKPLSKSKVRHRSPHKKHHSSSRGARELSRKKSIVQSMSDSRVHLKSSDVLENIDKEAIRSYITNHLSKKEKNQSQELNKSSDSKKSSKRKSLEFKVEGVEPPNLQSKNPQKKHVNRNLECKTVSIIGIPSSIQDKSIMLNNTQTNTSLKFSNSVEDIVEKKKKTKRFKLYYKYSMDSSAITNNSLNSEEHSVVSGSYRLLTDQSDHEIATTEPKCDVIPVKLTFQKTQPKKSQDTLNKCHQHKHQRKENLIKLNDIIEEKHDTPPEQLKRPWLNQDVRYEFFRALHSSNSEYGLNTLENKNTDIFEDLSLSKNWPSQKQSEIKFYVNKPKKTQMYSWKYMSKSDVNVSYVSLCDKSTKKKPKLEQRPRNKLKEGSKEKRSLLHHKEKANIAIGDQPTHKRQPSDRSTMKENDTDISMKEYLKKIYDISMEIKKKFFENGESVSSYCKDSQMFDLLCLTDPRNLFATIESTSRTSNVRRERIQLLQNLSSNMNRVLQESNKERDKNFDSHTHREKFSQIQTVSTNKIRSIVSPDVKSPESDAQNVCLGFPIDTSRLQVQLRDSRDLSSNVAISDNISSKIPHSKPGSCMSGKNIKTQTLKISEVGVSTKAEKSVNQDVQTSKGNIMTTIDAAIETYDISVDKDQPNSEYNKYIKKIISTVGSKGIDAEMLKKFIAKTVRNEKRSSKDKSKLQKVGSNQRCKSVFYRYKRRMNNLNVISSPRPIEQVGREENEMKEQIKGSSRSSGQKKWCPVETVYVPRKDSEPIQEDDTLLRACKQYISKEIISVNVPVKSSSTVVDKQSKGSESEQFMAQRMIEMRPLEDGSSISLKKRYRSTSSIEVIVNDDNSSKMASLICLQKFTNDGGYTMSSRDTSQLSDRTEPRPQHNTMMLTKQYKTSDVSSYQRRKMYDNMIRKKMKKTQNHNNHYEPQVFEVRFMSLDRQSNGLEFFPNKKEKMHSKVINTINRVSQIKQGIIRSGIESVFVSKYKIYEFCQHLTRGHSTLFNETYFGCKSCSYDWSLDDNIDSLVDFLRKSISLFYKCGCKAENVDCLGKKDKLIYKPDVFTEEETIAREELDGHDEEDRETISSIQIEDGLVSRYSDESGYTSIQSEQSADSLFKTPNIAVLMYPTNELQRKRSKLFRSNTTSETEMMNYDRMARQCQEYAHKVRWYDSSGGNQSFEEIPLNVLLAKQSLVSVESFASSISSCPQLPGNVNVRVDNRLNRMGSVVSIRQASMDSMDSYLEPTSILNQILGKKVILSSTNLTAGCITLVDKPEEFAKPFLKTPTTKEKKKMVFKNFFDNLLGLYEKEIAVGYALSNDNHFFENELLTPIYDDRKASASGNATKAKKKKRFGHFFVNIFRPKRMVVEPKEFEVSKTKPECGKTEKLEDDHQRNLQFLARSIRKYFSLLVQAVKMNRDIDDEMKICGFLRLLDMIENGHLTFFKQQSRQSEIDFEQEIRNQVKESFANVYMVAKLAARESNRTLTGEDIELLRALVCKYRIGLFSSIEIIAKSIGCGRLKSEDQLKCKFCDDGNRLFREYSDS</sequence>
<feature type="compositionally biased region" description="Basic and acidic residues" evidence="1">
    <location>
        <begin position="50"/>
        <end position="75"/>
    </location>
</feature>
<organism evidence="2 3">
    <name type="scientific">Acanthoscelides obtectus</name>
    <name type="common">Bean weevil</name>
    <name type="synonym">Bruchus obtectus</name>
    <dbReference type="NCBI Taxonomy" id="200917"/>
    <lineage>
        <taxon>Eukaryota</taxon>
        <taxon>Metazoa</taxon>
        <taxon>Ecdysozoa</taxon>
        <taxon>Arthropoda</taxon>
        <taxon>Hexapoda</taxon>
        <taxon>Insecta</taxon>
        <taxon>Pterygota</taxon>
        <taxon>Neoptera</taxon>
        <taxon>Endopterygota</taxon>
        <taxon>Coleoptera</taxon>
        <taxon>Polyphaga</taxon>
        <taxon>Cucujiformia</taxon>
        <taxon>Chrysomeloidea</taxon>
        <taxon>Chrysomelidae</taxon>
        <taxon>Bruchinae</taxon>
        <taxon>Bruchini</taxon>
        <taxon>Acanthoscelides</taxon>
    </lineage>
</organism>
<feature type="compositionally biased region" description="Basic and acidic residues" evidence="1">
    <location>
        <begin position="175"/>
        <end position="192"/>
    </location>
</feature>
<feature type="compositionally biased region" description="Basic and acidic residues" evidence="1">
    <location>
        <begin position="306"/>
        <end position="318"/>
    </location>
</feature>
<feature type="region of interest" description="Disordered" evidence="1">
    <location>
        <begin position="1"/>
        <end position="38"/>
    </location>
</feature>
<evidence type="ECO:0000313" key="3">
    <source>
        <dbReference type="Proteomes" id="UP001152888"/>
    </source>
</evidence>
<gene>
    <name evidence="2" type="ORF">ACAOBT_LOCUS30410</name>
</gene>
<reference evidence="2" key="1">
    <citation type="submission" date="2022-03" db="EMBL/GenBank/DDBJ databases">
        <authorList>
            <person name="Sayadi A."/>
        </authorList>
    </citation>
    <scope>NUCLEOTIDE SEQUENCE</scope>
</reference>
<feature type="region of interest" description="Disordered" evidence="1">
    <location>
        <begin position="333"/>
        <end position="396"/>
    </location>
</feature>
<dbReference type="EMBL" id="CAKOFQ010007828">
    <property type="protein sequence ID" value="CAH2008709.1"/>
    <property type="molecule type" value="Genomic_DNA"/>
</dbReference>
<dbReference type="OrthoDB" id="6769536at2759"/>
<feature type="compositionally biased region" description="Basic residues" evidence="1">
    <location>
        <begin position="358"/>
        <end position="374"/>
    </location>
</feature>
<proteinExistence type="predicted"/>